<evidence type="ECO:0000256" key="8">
    <source>
        <dbReference type="ARBA" id="ARBA00022729"/>
    </source>
</evidence>
<dbReference type="InterPro" id="IPR004074">
    <property type="entry name" value="IL-1_rcpt_I/II-typ"/>
</dbReference>
<evidence type="ECO:0000256" key="5">
    <source>
        <dbReference type="ARBA" id="ARBA00022475"/>
    </source>
</evidence>
<comment type="subunit">
    <text evidence="17">Associates with IL1RAP to form a non-signaling interleukin-1 receptor complex.</text>
</comment>
<feature type="transmembrane region" description="Helical" evidence="23">
    <location>
        <begin position="361"/>
        <end position="382"/>
    </location>
</feature>
<evidence type="ECO:0000256" key="22">
    <source>
        <dbReference type="ARBA" id="ARBA00079822"/>
    </source>
</evidence>
<evidence type="ECO:0000256" key="12">
    <source>
        <dbReference type="ARBA" id="ARBA00023157"/>
    </source>
</evidence>
<evidence type="ECO:0000259" key="24">
    <source>
        <dbReference type="PROSITE" id="PS50835"/>
    </source>
</evidence>
<dbReference type="InterPro" id="IPR013151">
    <property type="entry name" value="Immunoglobulin_dom"/>
</dbReference>
<dbReference type="InterPro" id="IPR007110">
    <property type="entry name" value="Ig-like_dom"/>
</dbReference>
<keyword evidence="10 23" id="KW-1133">Transmembrane helix</keyword>
<comment type="function">
    <text evidence="16">Non-signaling receptor for IL1A, IL1B and IL1RN. Reduces IL1B activities. Serves as a decoy receptor by competitive binding to IL1B and preventing its binding to IL1R1. Also modulates cellular response through non-signaling association with IL1RAP after binding to IL1B. IL1R2 (membrane and secreted forms) preferentially binds IL1B and poorly IL1A and IL1RN. The secreted IL1R2 recruits secreted IL1RAP with high affinity; this complex formation may be the dominant mechanism for neutralization of IL1B by secreted/soluble receptors.</text>
</comment>
<reference evidence="25" key="2">
    <citation type="submission" date="2025-09" db="UniProtKB">
        <authorList>
            <consortium name="Ensembl"/>
        </authorList>
    </citation>
    <scope>IDENTIFICATION</scope>
</reference>
<dbReference type="InterPro" id="IPR015621">
    <property type="entry name" value="IL-1_rcpt_fam"/>
</dbReference>
<dbReference type="GO" id="GO:0005886">
    <property type="term" value="C:plasma membrane"/>
    <property type="evidence" value="ECO:0007669"/>
    <property type="project" value="UniProtKB-SubCell"/>
</dbReference>
<keyword evidence="9" id="KW-0677">Repeat</keyword>
<evidence type="ECO:0000256" key="23">
    <source>
        <dbReference type="SAM" id="Phobius"/>
    </source>
</evidence>
<dbReference type="GO" id="GO:2000660">
    <property type="term" value="P:negative regulation of interleukin-1-mediated signaling pathway"/>
    <property type="evidence" value="ECO:0007669"/>
    <property type="project" value="Ensembl"/>
</dbReference>
<dbReference type="GO" id="GO:0004910">
    <property type="term" value="F:interleukin-1, type II, blocking receptor activity"/>
    <property type="evidence" value="ECO:0007669"/>
    <property type="project" value="InterPro"/>
</dbReference>
<protein>
    <recommendedName>
        <fullName evidence="18">Interleukin-1 receptor type 2</fullName>
    </recommendedName>
    <alternativeName>
        <fullName evidence="21">CD121 antigen-like family member B</fullName>
    </alternativeName>
    <alternativeName>
        <fullName evidence="22">IL-1 type II receptor</fullName>
    </alternativeName>
    <alternativeName>
        <fullName evidence="19">Interleukin-1 receptor beta</fullName>
    </alternativeName>
    <alternativeName>
        <fullName evidence="20">Interleukin-1 receptor type II</fullName>
    </alternativeName>
</protein>
<dbReference type="FunFam" id="2.60.40.10:FF:000188">
    <property type="entry name" value="Interleukin-1 receptor accessory protein-like 1"/>
    <property type="match status" value="1"/>
</dbReference>
<evidence type="ECO:0000256" key="21">
    <source>
        <dbReference type="ARBA" id="ARBA00079536"/>
    </source>
</evidence>
<evidence type="ECO:0000256" key="15">
    <source>
        <dbReference type="ARBA" id="ARBA00023319"/>
    </source>
</evidence>
<dbReference type="SUPFAM" id="SSF48726">
    <property type="entry name" value="Immunoglobulin"/>
    <property type="match status" value="3"/>
</dbReference>
<evidence type="ECO:0000256" key="16">
    <source>
        <dbReference type="ARBA" id="ARBA00059777"/>
    </source>
</evidence>
<evidence type="ECO:0000256" key="9">
    <source>
        <dbReference type="ARBA" id="ARBA00022737"/>
    </source>
</evidence>
<evidence type="ECO:0000256" key="11">
    <source>
        <dbReference type="ARBA" id="ARBA00023136"/>
    </source>
</evidence>
<evidence type="ECO:0000256" key="4">
    <source>
        <dbReference type="ARBA" id="ARBA00009752"/>
    </source>
</evidence>
<evidence type="ECO:0000313" key="26">
    <source>
        <dbReference type="Proteomes" id="UP000694381"/>
    </source>
</evidence>
<keyword evidence="11 23" id="KW-0472">Membrane</keyword>
<dbReference type="GO" id="GO:0010955">
    <property type="term" value="P:negative regulation of protein processing"/>
    <property type="evidence" value="ECO:0007669"/>
    <property type="project" value="Ensembl"/>
</dbReference>
<dbReference type="GO" id="GO:0019966">
    <property type="term" value="F:interleukin-1 binding"/>
    <property type="evidence" value="ECO:0007669"/>
    <property type="project" value="Ensembl"/>
</dbReference>
<evidence type="ECO:0000256" key="7">
    <source>
        <dbReference type="ARBA" id="ARBA00022692"/>
    </source>
</evidence>
<keyword evidence="5" id="KW-1003">Cell membrane</keyword>
<evidence type="ECO:0000256" key="14">
    <source>
        <dbReference type="ARBA" id="ARBA00023180"/>
    </source>
</evidence>
<evidence type="ECO:0000256" key="17">
    <source>
        <dbReference type="ARBA" id="ARBA00063913"/>
    </source>
</evidence>
<dbReference type="GeneTree" id="ENSGT01090000259985"/>
<dbReference type="GO" id="GO:0016485">
    <property type="term" value="P:protein processing"/>
    <property type="evidence" value="ECO:0007669"/>
    <property type="project" value="Ensembl"/>
</dbReference>
<dbReference type="InterPro" id="IPR004077">
    <property type="entry name" value="IL-1_rcpt_II-typ"/>
</dbReference>
<comment type="subcellular location">
    <subcellularLocation>
        <location evidence="1">Cell membrane</location>
    </subcellularLocation>
    <subcellularLocation>
        <location evidence="2">Membrane</location>
        <topology evidence="2">Single-pass type I membrane protein</topology>
    </subcellularLocation>
    <subcellularLocation>
        <location evidence="3">Secreted</location>
    </subcellularLocation>
</comment>
<dbReference type="PRINTS" id="PR01536">
    <property type="entry name" value="INTRLKN1R12F"/>
</dbReference>
<organism evidence="25 26">
    <name type="scientific">Nannospalax galili</name>
    <name type="common">Northern Israeli blind subterranean mole rat</name>
    <name type="synonym">Spalax galili</name>
    <dbReference type="NCBI Taxonomy" id="1026970"/>
    <lineage>
        <taxon>Eukaryota</taxon>
        <taxon>Metazoa</taxon>
        <taxon>Chordata</taxon>
        <taxon>Craniata</taxon>
        <taxon>Vertebrata</taxon>
        <taxon>Euteleostomi</taxon>
        <taxon>Mammalia</taxon>
        <taxon>Eutheria</taxon>
        <taxon>Euarchontoglires</taxon>
        <taxon>Glires</taxon>
        <taxon>Rodentia</taxon>
        <taxon>Myomorpha</taxon>
        <taxon>Muroidea</taxon>
        <taxon>Spalacidae</taxon>
        <taxon>Spalacinae</taxon>
        <taxon>Nannospalax</taxon>
    </lineage>
</organism>
<dbReference type="GO" id="GO:0032690">
    <property type="term" value="P:negative regulation of interleukin-1 alpha production"/>
    <property type="evidence" value="ECO:0007669"/>
    <property type="project" value="Ensembl"/>
</dbReference>
<reference evidence="25" key="1">
    <citation type="submission" date="2025-08" db="UniProtKB">
        <authorList>
            <consortium name="Ensembl"/>
        </authorList>
    </citation>
    <scope>IDENTIFICATION</scope>
</reference>
<name>A0A8C6QZ71_NANGA</name>
<dbReference type="AlphaFoldDB" id="A0A8C6QZ71"/>
<keyword evidence="8" id="KW-0732">Signal</keyword>
<dbReference type="PRINTS" id="PR01539">
    <property type="entry name" value="INTRLEUKN1R2"/>
</dbReference>
<evidence type="ECO:0000256" key="1">
    <source>
        <dbReference type="ARBA" id="ARBA00004236"/>
    </source>
</evidence>
<dbReference type="Pfam" id="PF13895">
    <property type="entry name" value="Ig_2"/>
    <property type="match status" value="1"/>
</dbReference>
<keyword evidence="13" id="KW-0675">Receptor</keyword>
<dbReference type="GO" id="GO:1900016">
    <property type="term" value="P:negative regulation of cytokine production involved in inflammatory response"/>
    <property type="evidence" value="ECO:0007669"/>
    <property type="project" value="Ensembl"/>
</dbReference>
<evidence type="ECO:0000256" key="10">
    <source>
        <dbReference type="ARBA" id="ARBA00022989"/>
    </source>
</evidence>
<keyword evidence="14" id="KW-0325">Glycoprotein</keyword>
<evidence type="ECO:0000256" key="20">
    <source>
        <dbReference type="ARBA" id="ARBA00077713"/>
    </source>
</evidence>
<evidence type="ECO:0000256" key="2">
    <source>
        <dbReference type="ARBA" id="ARBA00004479"/>
    </source>
</evidence>
<proteinExistence type="inferred from homology"/>
<keyword evidence="6" id="KW-0964">Secreted</keyword>
<dbReference type="Pfam" id="PF00047">
    <property type="entry name" value="ig"/>
    <property type="match status" value="1"/>
</dbReference>
<dbReference type="OMA" id="LLWWTAN"/>
<dbReference type="FunFam" id="2.60.40.10:FF:001326">
    <property type="entry name" value="Interleukin 1 receptor type 2"/>
    <property type="match status" value="1"/>
</dbReference>
<dbReference type="Ensembl" id="ENSNGAT00000016421.1">
    <property type="protein sequence ID" value="ENSNGAP00000010879.1"/>
    <property type="gene ID" value="ENSNGAG00000013185.1"/>
</dbReference>
<dbReference type="InterPro" id="IPR036179">
    <property type="entry name" value="Ig-like_dom_sf"/>
</dbReference>
<dbReference type="SMART" id="SM00409">
    <property type="entry name" value="IG"/>
    <property type="match status" value="3"/>
</dbReference>
<keyword evidence="15" id="KW-0393">Immunoglobulin domain</keyword>
<evidence type="ECO:0000256" key="13">
    <source>
        <dbReference type="ARBA" id="ARBA00023170"/>
    </source>
</evidence>
<keyword evidence="12" id="KW-1015">Disulfide bond</keyword>
<dbReference type="InterPro" id="IPR013783">
    <property type="entry name" value="Ig-like_fold"/>
</dbReference>
<evidence type="ECO:0000256" key="6">
    <source>
        <dbReference type="ARBA" id="ARBA00022525"/>
    </source>
</evidence>
<comment type="similarity">
    <text evidence="4">Belongs to the interleukin-1 receptor family.</text>
</comment>
<dbReference type="FunFam" id="2.60.40.10:FF:001027">
    <property type="entry name" value="Interleukin 1 receptor type 2"/>
    <property type="match status" value="1"/>
</dbReference>
<evidence type="ECO:0000256" key="19">
    <source>
        <dbReference type="ARBA" id="ARBA00076481"/>
    </source>
</evidence>
<dbReference type="GO" id="GO:0005576">
    <property type="term" value="C:extracellular region"/>
    <property type="evidence" value="ECO:0007669"/>
    <property type="project" value="UniProtKB-SubCell"/>
</dbReference>
<sequence>MLLSCVLITGVSSFTMPPEEHTGGDFPFTSPPEAHTVPGDNCRFRGREHKSEYRLEGEPVVLRCPLAWPHLKASAISHTLLTWRKTDSPQLIPGDEPRMWVQDDTLWVLPAMRQDSGIYICTLRNASHCEEMSIELRVFEGTDASLPLISYLQISTVSVTGLLVCPDLKEFIPSKSDAKIQWYKGSVFLDKDNEKFLSVGDPTHLLISNTSTEDAGYYRCVATFTHKGKKFNITRNIELRVKETTMESIPVIISPLETIPASLGSRLIVPCKVFLGTGTPSNTIVWWMANSTFISSAYPEGRVTEGLHHQYLENEENYVEVSLIFDPVTREDLNTDFKCVATNPRSFQSLHTTVKEVSSTFSWGIALAPLSLVFLVLGGIWMHRRCQYRIGKTYGLTKLPTDHQDFPAHPSQ</sequence>
<evidence type="ECO:0000313" key="25">
    <source>
        <dbReference type="Ensembl" id="ENSNGAP00000010879.1"/>
    </source>
</evidence>
<feature type="domain" description="Ig-like" evidence="24">
    <location>
        <begin position="147"/>
        <end position="238"/>
    </location>
</feature>
<dbReference type="Proteomes" id="UP000694381">
    <property type="component" value="Unassembled WGS sequence"/>
</dbReference>
<keyword evidence="26" id="KW-1185">Reference proteome</keyword>
<evidence type="ECO:0000256" key="3">
    <source>
        <dbReference type="ARBA" id="ARBA00004613"/>
    </source>
</evidence>
<dbReference type="Gene3D" id="2.60.40.10">
    <property type="entry name" value="Immunoglobulins"/>
    <property type="match status" value="3"/>
</dbReference>
<dbReference type="InterPro" id="IPR003599">
    <property type="entry name" value="Ig_sub"/>
</dbReference>
<dbReference type="PANTHER" id="PTHR11890:SF3">
    <property type="entry name" value="INTERLEUKIN-1 RECEPTOR TYPE 2"/>
    <property type="match status" value="1"/>
</dbReference>
<keyword evidence="7 23" id="KW-0812">Transmembrane</keyword>
<accession>A0A8C6QZ71</accession>
<dbReference type="PROSITE" id="PS50835">
    <property type="entry name" value="IG_LIKE"/>
    <property type="match status" value="3"/>
</dbReference>
<dbReference type="GO" id="GO:0005737">
    <property type="term" value="C:cytoplasm"/>
    <property type="evidence" value="ECO:0007669"/>
    <property type="project" value="Ensembl"/>
</dbReference>
<evidence type="ECO:0000256" key="18">
    <source>
        <dbReference type="ARBA" id="ARBA00067897"/>
    </source>
</evidence>
<feature type="domain" description="Ig-like" evidence="24">
    <location>
        <begin position="32"/>
        <end position="137"/>
    </location>
</feature>
<gene>
    <name evidence="25" type="primary">Il1r2</name>
</gene>
<feature type="domain" description="Ig-like" evidence="24">
    <location>
        <begin position="250"/>
        <end position="358"/>
    </location>
</feature>
<dbReference type="PANTHER" id="PTHR11890">
    <property type="entry name" value="INTERLEUKIN-1 RECEPTOR FAMILY MEMBER"/>
    <property type="match status" value="1"/>
</dbReference>